<dbReference type="Proteomes" id="UP001209878">
    <property type="component" value="Unassembled WGS sequence"/>
</dbReference>
<evidence type="ECO:0000313" key="2">
    <source>
        <dbReference type="Proteomes" id="UP001209878"/>
    </source>
</evidence>
<keyword evidence="2" id="KW-1185">Reference proteome</keyword>
<protein>
    <submittedName>
        <fullName evidence="1">Uncharacterized protein</fullName>
    </submittedName>
</protein>
<comment type="caution">
    <text evidence="1">The sequence shown here is derived from an EMBL/GenBank/DDBJ whole genome shotgun (WGS) entry which is preliminary data.</text>
</comment>
<dbReference type="EMBL" id="JAODUO010001142">
    <property type="protein sequence ID" value="KAK2170760.1"/>
    <property type="molecule type" value="Genomic_DNA"/>
</dbReference>
<proteinExistence type="predicted"/>
<evidence type="ECO:0000313" key="1">
    <source>
        <dbReference type="EMBL" id="KAK2170760.1"/>
    </source>
</evidence>
<gene>
    <name evidence="1" type="ORF">NP493_1143g00038</name>
</gene>
<organism evidence="1 2">
    <name type="scientific">Ridgeia piscesae</name>
    <name type="common">Tubeworm</name>
    <dbReference type="NCBI Taxonomy" id="27915"/>
    <lineage>
        <taxon>Eukaryota</taxon>
        <taxon>Metazoa</taxon>
        <taxon>Spiralia</taxon>
        <taxon>Lophotrochozoa</taxon>
        <taxon>Annelida</taxon>
        <taxon>Polychaeta</taxon>
        <taxon>Sedentaria</taxon>
        <taxon>Canalipalpata</taxon>
        <taxon>Sabellida</taxon>
        <taxon>Siboglinidae</taxon>
        <taxon>Ridgeia</taxon>
    </lineage>
</organism>
<accession>A0AAD9KHA1</accession>
<reference evidence="1" key="1">
    <citation type="journal article" date="2023" name="Mol. Biol. Evol.">
        <title>Third-Generation Sequencing Reveals the Adaptive Role of the Epigenome in Three Deep-Sea Polychaetes.</title>
        <authorList>
            <person name="Perez M."/>
            <person name="Aroh O."/>
            <person name="Sun Y."/>
            <person name="Lan Y."/>
            <person name="Juniper S.K."/>
            <person name="Young C.R."/>
            <person name="Angers B."/>
            <person name="Qian P.Y."/>
        </authorList>
    </citation>
    <scope>NUCLEOTIDE SEQUENCE</scope>
    <source>
        <strain evidence="1">R07B-5</strain>
    </source>
</reference>
<dbReference type="AlphaFoldDB" id="A0AAD9KHA1"/>
<sequence>MLFGSSTLNKEVNIKIQNVNIERVRITMFLDVFIDELLNWKAHKICSIKAFKKYRYNV</sequence>
<name>A0AAD9KHA1_RIDPI</name>